<feature type="domain" description="EGF-like" evidence="1">
    <location>
        <begin position="31"/>
        <end position="42"/>
    </location>
</feature>
<proteinExistence type="predicted"/>
<protein>
    <recommendedName>
        <fullName evidence="1">EGF-like domain-containing protein</fullName>
    </recommendedName>
</protein>
<evidence type="ECO:0000313" key="2">
    <source>
        <dbReference type="EMBL" id="CAJ0557854.1"/>
    </source>
</evidence>
<dbReference type="Gene3D" id="2.10.25.10">
    <property type="entry name" value="Laminin"/>
    <property type="match status" value="1"/>
</dbReference>
<reference evidence="2" key="1">
    <citation type="submission" date="2023-06" db="EMBL/GenBank/DDBJ databases">
        <authorList>
            <person name="Delattre M."/>
        </authorList>
    </citation>
    <scope>NUCLEOTIDE SEQUENCE</scope>
    <source>
        <strain evidence="2">AF72</strain>
    </source>
</reference>
<evidence type="ECO:0000259" key="1">
    <source>
        <dbReference type="PROSITE" id="PS00022"/>
    </source>
</evidence>
<dbReference type="EMBL" id="CATQJA010000127">
    <property type="protein sequence ID" value="CAJ0557854.1"/>
    <property type="molecule type" value="Genomic_DNA"/>
</dbReference>
<dbReference type="AlphaFoldDB" id="A0AA36C4Y2"/>
<sequence length="70" mass="7922">MCDDRWSGDLCEYNLTDHCSMRGERLPDGGCACQPYFFGSICQYTSRCDQGHIRHGRCICQRIGAETIAI</sequence>
<gene>
    <name evidence="2" type="ORF">MSPICULIGERA_LOCUS603</name>
</gene>
<comment type="caution">
    <text evidence="2">The sequence shown here is derived from an EMBL/GenBank/DDBJ whole genome shotgun (WGS) entry which is preliminary data.</text>
</comment>
<dbReference type="PROSITE" id="PS00022">
    <property type="entry name" value="EGF_1"/>
    <property type="match status" value="1"/>
</dbReference>
<keyword evidence="3" id="KW-1185">Reference proteome</keyword>
<organism evidence="2 3">
    <name type="scientific">Mesorhabditis spiculigera</name>
    <dbReference type="NCBI Taxonomy" id="96644"/>
    <lineage>
        <taxon>Eukaryota</taxon>
        <taxon>Metazoa</taxon>
        <taxon>Ecdysozoa</taxon>
        <taxon>Nematoda</taxon>
        <taxon>Chromadorea</taxon>
        <taxon>Rhabditida</taxon>
        <taxon>Rhabditina</taxon>
        <taxon>Rhabditomorpha</taxon>
        <taxon>Rhabditoidea</taxon>
        <taxon>Rhabditidae</taxon>
        <taxon>Mesorhabditinae</taxon>
        <taxon>Mesorhabditis</taxon>
    </lineage>
</organism>
<name>A0AA36C4Y2_9BILA</name>
<accession>A0AA36C4Y2</accession>
<dbReference type="InterPro" id="IPR000742">
    <property type="entry name" value="EGF"/>
</dbReference>
<feature type="non-terminal residue" evidence="2">
    <location>
        <position position="1"/>
    </location>
</feature>
<evidence type="ECO:0000313" key="3">
    <source>
        <dbReference type="Proteomes" id="UP001177023"/>
    </source>
</evidence>
<dbReference type="Proteomes" id="UP001177023">
    <property type="component" value="Unassembled WGS sequence"/>
</dbReference>